<organism evidence="1 2">
    <name type="scientific">Enhygromyxa salina</name>
    <dbReference type="NCBI Taxonomy" id="215803"/>
    <lineage>
        <taxon>Bacteria</taxon>
        <taxon>Pseudomonadati</taxon>
        <taxon>Myxococcota</taxon>
        <taxon>Polyangia</taxon>
        <taxon>Nannocystales</taxon>
        <taxon>Nannocystaceae</taxon>
        <taxon>Enhygromyxa</taxon>
    </lineage>
</organism>
<sequence>MRTHGTGLFIAALIAVVGVDTLGCERGRSTDRPEADDPAELASALAEVTATGREIHRRDMFAWWASDAAVPQLTAADAEVLRGWVLDADDPSLVHFVAELDGGPHSLLRVRCSEASACTVERPAEPPPLSERNAAQQRAVATASQHPSFEPTSERYNHVVVPTADSRWAVYMIAATVDPNLAMLGRHYQFLVSADGAQVVDWRAFSKTALALELRPAGMPEGASLEALVVTHLLDPIPTELHVWVALNYRIKLAVMTGSSAHWMIDVDGSVTRAE</sequence>
<evidence type="ECO:0000313" key="2">
    <source>
        <dbReference type="Proteomes" id="UP000238823"/>
    </source>
</evidence>
<dbReference type="AlphaFoldDB" id="A0A2S9YIL4"/>
<dbReference type="EMBL" id="PVNL01000100">
    <property type="protein sequence ID" value="PRQ04910.1"/>
    <property type="molecule type" value="Genomic_DNA"/>
</dbReference>
<accession>A0A2S9YIL4</accession>
<protein>
    <submittedName>
        <fullName evidence="1">Uncharacterized protein</fullName>
    </submittedName>
</protein>
<gene>
    <name evidence="1" type="ORF">ENSA7_48410</name>
</gene>
<dbReference type="RefSeq" id="WP_106091749.1">
    <property type="nucleotide sequence ID" value="NZ_PVNL01000100.1"/>
</dbReference>
<name>A0A2S9YIL4_9BACT</name>
<dbReference type="OrthoDB" id="7204730at2"/>
<evidence type="ECO:0000313" key="1">
    <source>
        <dbReference type="EMBL" id="PRQ04910.1"/>
    </source>
</evidence>
<reference evidence="1 2" key="1">
    <citation type="submission" date="2018-03" db="EMBL/GenBank/DDBJ databases">
        <title>Draft Genome Sequences of the Obligatory Marine Myxobacteria Enhygromyxa salina SWB007.</title>
        <authorList>
            <person name="Poehlein A."/>
            <person name="Moghaddam J.A."/>
            <person name="Harms H."/>
            <person name="Alanjari M."/>
            <person name="Koenig G.M."/>
            <person name="Daniel R."/>
            <person name="Schaeberle T.F."/>
        </authorList>
    </citation>
    <scope>NUCLEOTIDE SEQUENCE [LARGE SCALE GENOMIC DNA]</scope>
    <source>
        <strain evidence="1 2">SWB007</strain>
    </source>
</reference>
<dbReference type="Proteomes" id="UP000238823">
    <property type="component" value="Unassembled WGS sequence"/>
</dbReference>
<proteinExistence type="predicted"/>
<comment type="caution">
    <text evidence="1">The sequence shown here is derived from an EMBL/GenBank/DDBJ whole genome shotgun (WGS) entry which is preliminary data.</text>
</comment>